<name>A0A926DHV2_9FIRM</name>
<dbReference type="InterPro" id="IPR004839">
    <property type="entry name" value="Aminotransferase_I/II_large"/>
</dbReference>
<dbReference type="SUPFAM" id="SSF53383">
    <property type="entry name" value="PLP-dependent transferases"/>
    <property type="match status" value="1"/>
</dbReference>
<accession>A0A926DHV2</accession>
<dbReference type="EMBL" id="JACRSS010000002">
    <property type="protein sequence ID" value="MBC8538471.1"/>
    <property type="molecule type" value="Genomic_DNA"/>
</dbReference>
<sequence>MITLEHKTPGHPLYWQIYEQIKRDIHGGVLAAEEKLPSKRKLAASLGVSVTTVDAAYAQLVSEGFLSARPQRGFFVCPLEELKKSQPRPAETEKAPGEKKAEVDFSSGAVDPEHFPYNTWRRLLKNTFNEYDEGLLRRTPPQGDWELRRAIAAYLYDARGVHCTADSIIIGAGAEHLLQVLSYILENSCTIAMENPVYNRAYQIFQRMGHGVLPVDIDGAGMPVEPLADKQNIAVYVTPSHQFPLGVSMPISRRIKLLRWAEAGKNRYIIEDDYDSEFRYLTRPLPSLQSIDDGGKVIYLGTFTKSIAPSLRIGFLVLPPALLSAYKEEYAGFGSLVSRLEQRVLCEFIRGGHFERHLNKMRTVYRGKRALLERALREAFGPSLGMQGENAGHHLLVSPGNGMSESELCAAAMKQGVRVYPISPYFIREIPAEHRGQVLLGYGGLSGEEIEKGVALLKKAWGMQR</sequence>
<keyword evidence="7" id="KW-0032">Aminotransferase</keyword>
<dbReference type="GO" id="GO:0003677">
    <property type="term" value="F:DNA binding"/>
    <property type="evidence" value="ECO:0007669"/>
    <property type="project" value="UniProtKB-KW"/>
</dbReference>
<dbReference type="CDD" id="cd07377">
    <property type="entry name" value="WHTH_GntR"/>
    <property type="match status" value="1"/>
</dbReference>
<dbReference type="Proteomes" id="UP000617951">
    <property type="component" value="Unassembled WGS sequence"/>
</dbReference>
<keyword evidence="8" id="KW-1185">Reference proteome</keyword>
<evidence type="ECO:0000313" key="7">
    <source>
        <dbReference type="EMBL" id="MBC8538471.1"/>
    </source>
</evidence>
<keyword evidence="4" id="KW-0238">DNA-binding</keyword>
<keyword evidence="5" id="KW-0804">Transcription</keyword>
<dbReference type="Pfam" id="PF00155">
    <property type="entry name" value="Aminotran_1_2"/>
    <property type="match status" value="1"/>
</dbReference>
<evidence type="ECO:0000313" key="8">
    <source>
        <dbReference type="Proteomes" id="UP000617951"/>
    </source>
</evidence>
<dbReference type="InterPro" id="IPR036390">
    <property type="entry name" value="WH_DNA-bd_sf"/>
</dbReference>
<dbReference type="InterPro" id="IPR015421">
    <property type="entry name" value="PyrdxlP-dep_Trfase_major"/>
</dbReference>
<comment type="caution">
    <text evidence="7">The sequence shown here is derived from an EMBL/GenBank/DDBJ whole genome shotgun (WGS) entry which is preliminary data.</text>
</comment>
<evidence type="ECO:0000256" key="2">
    <source>
        <dbReference type="ARBA" id="ARBA00022898"/>
    </source>
</evidence>
<dbReference type="InterPro" id="IPR051446">
    <property type="entry name" value="HTH_trans_reg/aminotransferase"/>
</dbReference>
<evidence type="ECO:0000256" key="1">
    <source>
        <dbReference type="ARBA" id="ARBA00005384"/>
    </source>
</evidence>
<feature type="domain" description="HTH gntR-type" evidence="6">
    <location>
        <begin position="11"/>
        <end position="79"/>
    </location>
</feature>
<dbReference type="AlphaFoldDB" id="A0A926DHV2"/>
<dbReference type="GO" id="GO:0008483">
    <property type="term" value="F:transaminase activity"/>
    <property type="evidence" value="ECO:0007669"/>
    <property type="project" value="UniProtKB-KW"/>
</dbReference>
<dbReference type="PANTHER" id="PTHR46577:SF1">
    <property type="entry name" value="HTH-TYPE TRANSCRIPTIONAL REGULATORY PROTEIN GABR"/>
    <property type="match status" value="1"/>
</dbReference>
<dbReference type="InterPro" id="IPR015424">
    <property type="entry name" value="PyrdxlP-dep_Trfase"/>
</dbReference>
<evidence type="ECO:0000256" key="5">
    <source>
        <dbReference type="ARBA" id="ARBA00023163"/>
    </source>
</evidence>
<evidence type="ECO:0000259" key="6">
    <source>
        <dbReference type="PROSITE" id="PS50949"/>
    </source>
</evidence>
<evidence type="ECO:0000256" key="3">
    <source>
        <dbReference type="ARBA" id="ARBA00023015"/>
    </source>
</evidence>
<dbReference type="PROSITE" id="PS50949">
    <property type="entry name" value="HTH_GNTR"/>
    <property type="match status" value="1"/>
</dbReference>
<reference evidence="7" key="1">
    <citation type="submission" date="2020-08" db="EMBL/GenBank/DDBJ databases">
        <title>Genome public.</title>
        <authorList>
            <person name="Liu C."/>
            <person name="Sun Q."/>
        </authorList>
    </citation>
    <scope>NUCLEOTIDE SEQUENCE</scope>
    <source>
        <strain evidence="7">NSJ-63</strain>
    </source>
</reference>
<dbReference type="RefSeq" id="WP_249280231.1">
    <property type="nucleotide sequence ID" value="NZ_JACRSS010000002.1"/>
</dbReference>
<keyword evidence="7" id="KW-0808">Transferase</keyword>
<protein>
    <submittedName>
        <fullName evidence="7">PLP-dependent aminotransferase family protein</fullName>
    </submittedName>
</protein>
<dbReference type="InterPro" id="IPR000524">
    <property type="entry name" value="Tscrpt_reg_HTH_GntR"/>
</dbReference>
<comment type="similarity">
    <text evidence="1">In the C-terminal section; belongs to the class-I pyridoxal-phosphate-dependent aminotransferase family.</text>
</comment>
<evidence type="ECO:0000256" key="4">
    <source>
        <dbReference type="ARBA" id="ARBA00023125"/>
    </source>
</evidence>
<gene>
    <name evidence="7" type="ORF">H8693_05950</name>
</gene>
<dbReference type="GO" id="GO:0003700">
    <property type="term" value="F:DNA-binding transcription factor activity"/>
    <property type="evidence" value="ECO:0007669"/>
    <property type="project" value="InterPro"/>
</dbReference>
<proteinExistence type="inferred from homology"/>
<dbReference type="SMART" id="SM00345">
    <property type="entry name" value="HTH_GNTR"/>
    <property type="match status" value="1"/>
</dbReference>
<dbReference type="Gene3D" id="1.10.10.10">
    <property type="entry name" value="Winged helix-like DNA-binding domain superfamily/Winged helix DNA-binding domain"/>
    <property type="match status" value="1"/>
</dbReference>
<dbReference type="GO" id="GO:0030170">
    <property type="term" value="F:pyridoxal phosphate binding"/>
    <property type="evidence" value="ECO:0007669"/>
    <property type="project" value="InterPro"/>
</dbReference>
<dbReference type="CDD" id="cd00609">
    <property type="entry name" value="AAT_like"/>
    <property type="match status" value="1"/>
</dbReference>
<dbReference type="Pfam" id="PF00392">
    <property type="entry name" value="GntR"/>
    <property type="match status" value="1"/>
</dbReference>
<organism evidence="7 8">
    <name type="scientific">Guopingia tenuis</name>
    <dbReference type="NCBI Taxonomy" id="2763656"/>
    <lineage>
        <taxon>Bacteria</taxon>
        <taxon>Bacillati</taxon>
        <taxon>Bacillota</taxon>
        <taxon>Clostridia</taxon>
        <taxon>Christensenellales</taxon>
        <taxon>Christensenellaceae</taxon>
        <taxon>Guopingia</taxon>
    </lineage>
</organism>
<dbReference type="PANTHER" id="PTHR46577">
    <property type="entry name" value="HTH-TYPE TRANSCRIPTIONAL REGULATORY PROTEIN GABR"/>
    <property type="match status" value="1"/>
</dbReference>
<keyword evidence="2" id="KW-0663">Pyridoxal phosphate</keyword>
<dbReference type="Gene3D" id="3.40.640.10">
    <property type="entry name" value="Type I PLP-dependent aspartate aminotransferase-like (Major domain)"/>
    <property type="match status" value="1"/>
</dbReference>
<dbReference type="SUPFAM" id="SSF46785">
    <property type="entry name" value="Winged helix' DNA-binding domain"/>
    <property type="match status" value="1"/>
</dbReference>
<keyword evidence="3" id="KW-0805">Transcription regulation</keyword>
<dbReference type="InterPro" id="IPR036388">
    <property type="entry name" value="WH-like_DNA-bd_sf"/>
</dbReference>